<evidence type="ECO:0000256" key="1">
    <source>
        <dbReference type="ARBA" id="ARBA00004245"/>
    </source>
</evidence>
<dbReference type="GO" id="GO:0005737">
    <property type="term" value="C:cytoplasm"/>
    <property type="evidence" value="ECO:0007669"/>
    <property type="project" value="TreeGrafter"/>
</dbReference>
<dbReference type="CTD" id="5216"/>
<evidence type="ECO:0000256" key="5">
    <source>
        <dbReference type="RuleBase" id="RU003909"/>
    </source>
</evidence>
<dbReference type="AlphaFoldDB" id="A0A6J2VIS8"/>
<evidence type="ECO:0000256" key="3">
    <source>
        <dbReference type="ARBA" id="ARBA00022490"/>
    </source>
</evidence>
<dbReference type="GO" id="GO:0030833">
    <property type="term" value="P:regulation of actin filament polymerization"/>
    <property type="evidence" value="ECO:0007669"/>
    <property type="project" value="TreeGrafter"/>
</dbReference>
<dbReference type="SMART" id="SM00392">
    <property type="entry name" value="PROF"/>
    <property type="match status" value="1"/>
</dbReference>
<accession>A0A6J2VIS8</accession>
<dbReference type="PANTHER" id="PTHR13936">
    <property type="entry name" value="PROFILIN"/>
    <property type="match status" value="1"/>
</dbReference>
<dbReference type="OrthoDB" id="421374at2759"/>
<comment type="subcellular location">
    <subcellularLocation>
        <location evidence="1">Cytoplasm</location>
        <location evidence="1">Cytoskeleton</location>
    </subcellularLocation>
</comment>
<keyword evidence="3" id="KW-0963">Cytoplasm</keyword>
<dbReference type="PANTHER" id="PTHR13936:SF17">
    <property type="entry name" value="PROFILIN"/>
    <property type="match status" value="1"/>
</dbReference>
<comment type="similarity">
    <text evidence="2 5">Belongs to the profilin family.</text>
</comment>
<dbReference type="InterPro" id="IPR036140">
    <property type="entry name" value="PFN_sf"/>
</dbReference>
<organism evidence="6 7">
    <name type="scientific">Chanos chanos</name>
    <name type="common">Milkfish</name>
    <name type="synonym">Mugil chanos</name>
    <dbReference type="NCBI Taxonomy" id="29144"/>
    <lineage>
        <taxon>Eukaryota</taxon>
        <taxon>Metazoa</taxon>
        <taxon>Chordata</taxon>
        <taxon>Craniata</taxon>
        <taxon>Vertebrata</taxon>
        <taxon>Euteleostomi</taxon>
        <taxon>Actinopterygii</taxon>
        <taxon>Neopterygii</taxon>
        <taxon>Teleostei</taxon>
        <taxon>Ostariophysi</taxon>
        <taxon>Gonorynchiformes</taxon>
        <taxon>Chanidae</taxon>
        <taxon>Chanos</taxon>
    </lineage>
</organism>
<dbReference type="GO" id="GO:0030036">
    <property type="term" value="P:actin cytoskeleton organization"/>
    <property type="evidence" value="ECO:0007669"/>
    <property type="project" value="InterPro"/>
</dbReference>
<name>A0A6J2VIS8_CHACN</name>
<dbReference type="Proteomes" id="UP000504632">
    <property type="component" value="Chromosome 5"/>
</dbReference>
<dbReference type="GO" id="GO:0005856">
    <property type="term" value="C:cytoskeleton"/>
    <property type="evidence" value="ECO:0007669"/>
    <property type="project" value="UniProtKB-SubCell"/>
</dbReference>
<dbReference type="InterPro" id="IPR005454">
    <property type="entry name" value="Profilin1/2/3_vertebrate"/>
</dbReference>
<evidence type="ECO:0000256" key="2">
    <source>
        <dbReference type="ARBA" id="ARBA00010058"/>
    </source>
</evidence>
<keyword evidence="6" id="KW-1185">Reference proteome</keyword>
<dbReference type="GO" id="GO:0032233">
    <property type="term" value="P:positive regulation of actin filament bundle assembly"/>
    <property type="evidence" value="ECO:0007669"/>
    <property type="project" value="TreeGrafter"/>
</dbReference>
<evidence type="ECO:0000313" key="6">
    <source>
        <dbReference type="Proteomes" id="UP000504632"/>
    </source>
</evidence>
<keyword evidence="4" id="KW-0206">Cytoskeleton</keyword>
<proteinExistence type="inferred from homology"/>
<dbReference type="Pfam" id="PF00235">
    <property type="entry name" value="Profilin"/>
    <property type="match status" value="1"/>
</dbReference>
<dbReference type="PRINTS" id="PR01639">
    <property type="entry name" value="PROFILINMAML"/>
</dbReference>
<dbReference type="InterPro" id="IPR048278">
    <property type="entry name" value="PFN"/>
</dbReference>
<protein>
    <recommendedName>
        <fullName evidence="5">Profilin</fullName>
    </recommendedName>
</protein>
<reference evidence="7" key="1">
    <citation type="submission" date="2025-08" db="UniProtKB">
        <authorList>
            <consortium name="RefSeq"/>
        </authorList>
    </citation>
    <scope>IDENTIFICATION</scope>
</reference>
<dbReference type="RefSeq" id="XP_030631889.1">
    <property type="nucleotide sequence ID" value="XM_030776029.1"/>
</dbReference>
<evidence type="ECO:0000256" key="4">
    <source>
        <dbReference type="ARBA" id="ARBA00023212"/>
    </source>
</evidence>
<dbReference type="InParanoid" id="A0A6J2VIS8"/>
<dbReference type="Gene3D" id="3.30.450.30">
    <property type="entry name" value="Dynein light chain 2a, cytoplasmic"/>
    <property type="match status" value="1"/>
</dbReference>
<dbReference type="SUPFAM" id="SSF55770">
    <property type="entry name" value="Profilin (actin-binding protein)"/>
    <property type="match status" value="1"/>
</dbReference>
<evidence type="ECO:0000313" key="7">
    <source>
        <dbReference type="RefSeq" id="XP_030631889.1"/>
    </source>
</evidence>
<dbReference type="CDD" id="cd00148">
    <property type="entry name" value="PROF"/>
    <property type="match status" value="1"/>
</dbReference>
<gene>
    <name evidence="7" type="primary">pfn1</name>
</gene>
<sequence length="138" mass="15016">MSWAAYVQNLMDENVQDAAIVGHEAGSESIWASHPGGQFAKITPSEIKALMASDRTSMFTAGVTLAGAKCTVLRDNFHIDNTMDLRTKATEQDSNTYNISIGKSLKALVFVKGVKDAHGGKLNPKVHKIAEYLRSTNY</sequence>
<dbReference type="GO" id="GO:0003779">
    <property type="term" value="F:actin binding"/>
    <property type="evidence" value="ECO:0007669"/>
    <property type="project" value="UniProtKB-KW"/>
</dbReference>
<dbReference type="InterPro" id="IPR005455">
    <property type="entry name" value="PFN_euk"/>
</dbReference>
<keyword evidence="5" id="KW-0009">Actin-binding</keyword>
<dbReference type="GeneID" id="115813383"/>